<protein>
    <submittedName>
        <fullName evidence="1">DKNYY domain-containing protein</fullName>
    </submittedName>
</protein>
<evidence type="ECO:0000313" key="1">
    <source>
        <dbReference type="EMBL" id="MDJ1496693.1"/>
    </source>
</evidence>
<reference evidence="1 2" key="1">
    <citation type="submission" date="2023-05" db="EMBL/GenBank/DDBJ databases">
        <authorList>
            <person name="Zhang X."/>
        </authorList>
    </citation>
    <scope>NUCLEOTIDE SEQUENCE [LARGE SCALE GENOMIC DNA]</scope>
    <source>
        <strain evidence="1 2">DM2B3-1</strain>
    </source>
</reference>
<evidence type="ECO:0000313" key="2">
    <source>
        <dbReference type="Proteomes" id="UP001228581"/>
    </source>
</evidence>
<gene>
    <name evidence="1" type="ORF">QNI19_27415</name>
</gene>
<accession>A0ABT7CSG6</accession>
<dbReference type="InterPro" id="IPR027375">
    <property type="entry name" value="DKNYY"/>
</dbReference>
<dbReference type="Proteomes" id="UP001228581">
    <property type="component" value="Unassembled WGS sequence"/>
</dbReference>
<organism evidence="1 2">
    <name type="scientific">Xanthocytophaga flava</name>
    <dbReference type="NCBI Taxonomy" id="3048013"/>
    <lineage>
        <taxon>Bacteria</taxon>
        <taxon>Pseudomonadati</taxon>
        <taxon>Bacteroidota</taxon>
        <taxon>Cytophagia</taxon>
        <taxon>Cytophagales</taxon>
        <taxon>Rhodocytophagaceae</taxon>
        <taxon>Xanthocytophaga</taxon>
    </lineage>
</organism>
<dbReference type="Pfam" id="PF13644">
    <property type="entry name" value="DKNYY"/>
    <property type="match status" value="1"/>
</dbReference>
<dbReference type="EMBL" id="JASJOT010000024">
    <property type="protein sequence ID" value="MDJ1496693.1"/>
    <property type="molecule type" value="Genomic_DNA"/>
</dbReference>
<name>A0ABT7CSG6_9BACT</name>
<proteinExistence type="predicted"/>
<comment type="caution">
    <text evidence="1">The sequence shown here is derived from an EMBL/GenBank/DDBJ whole genome shotgun (WGS) entry which is preliminary data.</text>
</comment>
<dbReference type="RefSeq" id="WP_314001717.1">
    <property type="nucleotide sequence ID" value="NZ_JASJOT010000024.1"/>
</dbReference>
<sequence>MRKQTSKLFPDNNHYFQDEAGNVYFNSIHTGKLERMKGVTIANFCYLDGFYSSDGTRLYYESKLLKKSYQNLHRHNGSWYFTIDESLYWGDRLVQEKFQGSVQHIAEHFYTDGTSLFVNGNPLSFDRESFQVLNKFYAKDKNTVFLSDKVIVGTDAASFQVIPSDSGLSSELLIQFPFLRDKGYSFYACDHYRVYDGTNAILEGLIDPASVQVIQTMVIRDKKHIYYCNTIVECYDPDSFQPIYGKPDRPDRLFPAFEQYTPFYRDKVTLYYLLEDKYDSRKSRIVPLGRLQSCQRKPVLERLLDNIDAYNLSEIELSWIYSLSGENRK</sequence>
<keyword evidence="2" id="KW-1185">Reference proteome</keyword>